<dbReference type="GO" id="GO:0005992">
    <property type="term" value="P:trehalose biosynthetic process"/>
    <property type="evidence" value="ECO:0007669"/>
    <property type="project" value="InterPro"/>
</dbReference>
<comment type="catalytic activity">
    <reaction evidence="5">
        <text>NAD(+) + (ADP-D-ribosyl)n-acceptor = nicotinamide + (ADP-D-ribosyl)n+1-acceptor + H(+).</text>
        <dbReference type="EC" id="2.4.2.30"/>
    </reaction>
</comment>
<keyword evidence="4" id="KW-0520">NAD</keyword>
<gene>
    <name evidence="7" type="ORF">MERR_LOCUS8238</name>
</gene>
<dbReference type="InterPro" id="IPR003337">
    <property type="entry name" value="Trehalose_PPase"/>
</dbReference>
<keyword evidence="3" id="KW-0808">Transferase</keyword>
<evidence type="ECO:0000256" key="5">
    <source>
        <dbReference type="ARBA" id="ARBA00033987"/>
    </source>
</evidence>
<sequence>MCNLKLTFKQSETMTLPMLSSRIETLSIHHFLQGMTMRSSLNHSIDRFKEYIRDCPNHGFKEGNLWNIFYRGIDHKYKLSLDTASNGNFMTKTVDEAKTNVRDNNNKLFVLQVLESDNGKTYMVYFRWGRVGVKGQSKLDGHFDSCDRAIEIFGNKFLDKRKNFWADRKEFIPIPKLYTWLEMDYNNEENDSVIIAPFGDEVWKRISEVMDRYDRAKLEELSGEFYTAIPYDFGFKKMSQFVIDTPQSDWLSPCENRGIAAVHGYFIRWNSKSEWETCYSSTNREWKSMVEPVMRSYVEATDGTKSVLANEPVVVKRGQHIV</sequence>
<evidence type="ECO:0000256" key="2">
    <source>
        <dbReference type="ARBA" id="ARBA00022676"/>
    </source>
</evidence>
<evidence type="ECO:0000256" key="3">
    <source>
        <dbReference type="ARBA" id="ARBA00022679"/>
    </source>
</evidence>
<dbReference type="GO" id="GO:0003950">
    <property type="term" value="F:NAD+ poly-ADP-ribosyltransferase activity"/>
    <property type="evidence" value="ECO:0007669"/>
    <property type="project" value="UniProtKB-EC"/>
</dbReference>
<dbReference type="PROSITE" id="PS51977">
    <property type="entry name" value="WGR"/>
    <property type="match status" value="1"/>
</dbReference>
<evidence type="ECO:0000259" key="6">
    <source>
        <dbReference type="PROSITE" id="PS51977"/>
    </source>
</evidence>
<name>A0A6D2HXN5_9BRAS</name>
<proteinExistence type="predicted"/>
<dbReference type="AlphaFoldDB" id="A0A6D2HXN5"/>
<dbReference type="InterPro" id="IPR050800">
    <property type="entry name" value="ARTD/PARP"/>
</dbReference>
<evidence type="ECO:0000256" key="4">
    <source>
        <dbReference type="ARBA" id="ARBA00023027"/>
    </source>
</evidence>
<dbReference type="InterPro" id="IPR036616">
    <property type="entry name" value="Poly(ADP-ribose)pol_reg_dom_sf"/>
</dbReference>
<dbReference type="InterPro" id="IPR036930">
    <property type="entry name" value="WGR_dom_sf"/>
</dbReference>
<dbReference type="Proteomes" id="UP000467841">
    <property type="component" value="Unassembled WGS sequence"/>
</dbReference>
<dbReference type="SUPFAM" id="SSF142921">
    <property type="entry name" value="WGR domain-like"/>
    <property type="match status" value="1"/>
</dbReference>
<evidence type="ECO:0000256" key="1">
    <source>
        <dbReference type="ARBA" id="ARBA00012020"/>
    </source>
</evidence>
<dbReference type="PANTHER" id="PTHR10459">
    <property type="entry name" value="DNA LIGASE"/>
    <property type="match status" value="1"/>
</dbReference>
<feature type="domain" description="WGR" evidence="6">
    <location>
        <begin position="91"/>
        <end position="178"/>
    </location>
</feature>
<dbReference type="OrthoDB" id="2017365at2759"/>
<dbReference type="SMART" id="SM00773">
    <property type="entry name" value="WGR"/>
    <property type="match status" value="1"/>
</dbReference>
<dbReference type="EC" id="2.4.2.30" evidence="1"/>
<dbReference type="PANTHER" id="PTHR10459:SF60">
    <property type="entry name" value="POLY [ADP-RIBOSE] POLYMERASE 2"/>
    <property type="match status" value="1"/>
</dbReference>
<dbReference type="InterPro" id="IPR008893">
    <property type="entry name" value="WGR_domain"/>
</dbReference>
<dbReference type="GO" id="GO:1990404">
    <property type="term" value="F:NAD+-protein mono-ADP-ribosyltransferase activity"/>
    <property type="evidence" value="ECO:0007669"/>
    <property type="project" value="TreeGrafter"/>
</dbReference>
<keyword evidence="2" id="KW-0328">Glycosyltransferase</keyword>
<dbReference type="Pfam" id="PF02358">
    <property type="entry name" value="Trehalose_PPase"/>
    <property type="match status" value="1"/>
</dbReference>
<accession>A0A6D2HXN5</accession>
<dbReference type="GO" id="GO:0006302">
    <property type="term" value="P:double-strand break repair"/>
    <property type="evidence" value="ECO:0007669"/>
    <property type="project" value="TreeGrafter"/>
</dbReference>
<dbReference type="GO" id="GO:0070212">
    <property type="term" value="P:protein poly-ADP-ribosylation"/>
    <property type="evidence" value="ECO:0007669"/>
    <property type="project" value="TreeGrafter"/>
</dbReference>
<organism evidence="7 8">
    <name type="scientific">Microthlaspi erraticum</name>
    <dbReference type="NCBI Taxonomy" id="1685480"/>
    <lineage>
        <taxon>Eukaryota</taxon>
        <taxon>Viridiplantae</taxon>
        <taxon>Streptophyta</taxon>
        <taxon>Embryophyta</taxon>
        <taxon>Tracheophyta</taxon>
        <taxon>Spermatophyta</taxon>
        <taxon>Magnoliopsida</taxon>
        <taxon>eudicotyledons</taxon>
        <taxon>Gunneridae</taxon>
        <taxon>Pentapetalae</taxon>
        <taxon>rosids</taxon>
        <taxon>malvids</taxon>
        <taxon>Brassicales</taxon>
        <taxon>Brassicaceae</taxon>
        <taxon>Coluteocarpeae</taxon>
        <taxon>Microthlaspi</taxon>
    </lineage>
</organism>
<dbReference type="Pfam" id="PF05406">
    <property type="entry name" value="WGR"/>
    <property type="match status" value="1"/>
</dbReference>
<dbReference type="GO" id="GO:0005730">
    <property type="term" value="C:nucleolus"/>
    <property type="evidence" value="ECO:0007669"/>
    <property type="project" value="TreeGrafter"/>
</dbReference>
<protein>
    <recommendedName>
        <fullName evidence="1">NAD(+) ADP-ribosyltransferase</fullName>
        <ecNumber evidence="1">2.4.2.30</ecNumber>
    </recommendedName>
</protein>
<dbReference type="SUPFAM" id="SSF47587">
    <property type="entry name" value="Domain of poly(ADP-ribose) polymerase"/>
    <property type="match status" value="1"/>
</dbReference>
<comment type="caution">
    <text evidence="7">The sequence shown here is derived from an EMBL/GenBank/DDBJ whole genome shotgun (WGS) entry which is preliminary data.</text>
</comment>
<keyword evidence="8" id="KW-1185">Reference proteome</keyword>
<dbReference type="Gene3D" id="1.20.142.10">
    <property type="entry name" value="Poly(ADP-ribose) polymerase, regulatory domain"/>
    <property type="match status" value="1"/>
</dbReference>
<evidence type="ECO:0000313" key="8">
    <source>
        <dbReference type="Proteomes" id="UP000467841"/>
    </source>
</evidence>
<reference evidence="7" key="1">
    <citation type="submission" date="2020-01" db="EMBL/GenBank/DDBJ databases">
        <authorList>
            <person name="Mishra B."/>
        </authorList>
    </citation>
    <scope>NUCLEOTIDE SEQUENCE [LARGE SCALE GENOMIC DNA]</scope>
</reference>
<dbReference type="EMBL" id="CACVBM020000577">
    <property type="protein sequence ID" value="CAA7021003.1"/>
    <property type="molecule type" value="Genomic_DNA"/>
</dbReference>
<evidence type="ECO:0000313" key="7">
    <source>
        <dbReference type="EMBL" id="CAA7021003.1"/>
    </source>
</evidence>